<dbReference type="OrthoDB" id="1432214at2"/>
<evidence type="ECO:0000256" key="1">
    <source>
        <dbReference type="SAM" id="MobiDB-lite"/>
    </source>
</evidence>
<dbReference type="PROSITE" id="PS51257">
    <property type="entry name" value="PROKAR_LIPOPROTEIN"/>
    <property type="match status" value="1"/>
</dbReference>
<evidence type="ECO:0000313" key="3">
    <source>
        <dbReference type="EMBL" id="MTG99367.1"/>
    </source>
</evidence>
<dbReference type="EMBL" id="WMJX01000069">
    <property type="protein sequence ID" value="MTG99367.1"/>
    <property type="molecule type" value="Genomic_DNA"/>
</dbReference>
<feature type="compositionally biased region" description="Low complexity" evidence="1">
    <location>
        <begin position="25"/>
        <end position="39"/>
    </location>
</feature>
<feature type="region of interest" description="Disordered" evidence="1">
    <location>
        <begin position="25"/>
        <end position="50"/>
    </location>
</feature>
<sequence>MKIKSVRLSLLSLVLLGSVTVVSCSSDDSAPYSQPPTESEPTEPEEEAEKATLDVVVKQVTESSVTFTLGAKHAVSAYYHIVDKGVEVSQKEILEKGVKVEALEGDVTAEGLLPGKEYELYVAALNQEEVVTMTDKGIGFTTKDQVVDVSIALTEVDATHERVLFTLTPTDAVQARYMVLEKADVADLDITAEFVLENGNNIINLKQPSNLKPKVSKPDTDYVIYAAGLSATGMTVVVSEEVRTKEVPTDPVDDGTLRFTKLNFTGDEVNKNVTYYLYFTSDEWDVTFKIAATDAKEEELKEGKYIRNSKAEINPGPGQVGKSYTILNKKTNEKDTDIDYGDIIITKQGANYKVVVDMVRLSDFKKHFKAEFNGIPVIGEPRP</sequence>
<keyword evidence="2" id="KW-0732">Signal</keyword>
<feature type="chain" id="PRO_5026040341" evidence="2">
    <location>
        <begin position="24"/>
        <end position="383"/>
    </location>
</feature>
<dbReference type="AlphaFoldDB" id="A0A6I3LNN4"/>
<dbReference type="Proteomes" id="UP000438760">
    <property type="component" value="Unassembled WGS sequence"/>
</dbReference>
<name>A0A6I3LNN4_9FLAO</name>
<proteinExistence type="predicted"/>
<keyword evidence="4" id="KW-1185">Reference proteome</keyword>
<accession>A0A6I3LNN4</accession>
<evidence type="ECO:0000256" key="2">
    <source>
        <dbReference type="SAM" id="SignalP"/>
    </source>
</evidence>
<evidence type="ECO:0000313" key="4">
    <source>
        <dbReference type="Proteomes" id="UP000438760"/>
    </source>
</evidence>
<protein>
    <submittedName>
        <fullName evidence="3">Uncharacterized protein</fullName>
    </submittedName>
</protein>
<comment type="caution">
    <text evidence="3">The sequence shown here is derived from an EMBL/GenBank/DDBJ whole genome shotgun (WGS) entry which is preliminary data.</text>
</comment>
<organism evidence="3 4">
    <name type="scientific">Myroides albus</name>
    <dbReference type="NCBI Taxonomy" id="2562892"/>
    <lineage>
        <taxon>Bacteria</taxon>
        <taxon>Pseudomonadati</taxon>
        <taxon>Bacteroidota</taxon>
        <taxon>Flavobacteriia</taxon>
        <taxon>Flavobacteriales</taxon>
        <taxon>Flavobacteriaceae</taxon>
        <taxon>Myroides</taxon>
    </lineage>
</organism>
<dbReference type="RefSeq" id="WP_155093358.1">
    <property type="nucleotide sequence ID" value="NZ_WMJX01000069.1"/>
</dbReference>
<gene>
    <name evidence="3" type="ORF">GJV76_14760</name>
</gene>
<feature type="signal peptide" evidence="2">
    <location>
        <begin position="1"/>
        <end position="23"/>
    </location>
</feature>
<reference evidence="3 4" key="1">
    <citation type="submission" date="2019-11" db="EMBL/GenBank/DDBJ databases">
        <title>Genome of Strain BIT-d1.</title>
        <authorList>
            <person name="Yang Y."/>
        </authorList>
    </citation>
    <scope>NUCLEOTIDE SEQUENCE [LARGE SCALE GENOMIC DNA]</scope>
    <source>
        <strain evidence="3 4">BIT-d1</strain>
    </source>
</reference>